<dbReference type="InterPro" id="IPR050091">
    <property type="entry name" value="PKS_NRPS_Biosynth_Enz"/>
</dbReference>
<dbReference type="InterPro" id="IPR016035">
    <property type="entry name" value="Acyl_Trfase/lysoPLipase"/>
</dbReference>
<dbReference type="SUPFAM" id="SSF52151">
    <property type="entry name" value="FabD/lysophospholipase-like"/>
    <property type="match status" value="1"/>
</dbReference>
<dbReference type="InterPro" id="IPR001227">
    <property type="entry name" value="Ac_transferase_dom_sf"/>
</dbReference>
<accession>A0ABZ0Y3K5</accession>
<dbReference type="Proteomes" id="UP001326110">
    <property type="component" value="Chromosome"/>
</dbReference>
<protein>
    <submittedName>
        <fullName evidence="4">Acyltransferase domain-containing protein</fullName>
    </submittedName>
</protein>
<proteinExistence type="predicted"/>
<sequence length="311" mass="34139">MTSIHAIKPSRPELVFLFPGQGSQHYQMGRALFDADPAFRDLMTGLDAQFTEREGVSLLARLYGSLSAATPLDDIHLSHPLVVMIEYCLATVLRQRGLHPTRVIASSAGEFAALAFTGRITIETALDMMARQAQWATHYVEPGFMLAAMAPRAWCAADPDVCRLAWVAGVGMPSATVLTGRRQNLAPLETALRARGVAFGRLPVRVPFHSALMDPMRAHWVRRYNGHPHAEALWDVIRQPFDFPASLAMLDRQAPCTLVDVGPSATLANWIRHGAVPHADQWRVHGILSPWGGDLPRLQQVLDLADAHTAA</sequence>
<dbReference type="InterPro" id="IPR014043">
    <property type="entry name" value="Acyl_transferase_dom"/>
</dbReference>
<dbReference type="PANTHER" id="PTHR43775:SF37">
    <property type="entry name" value="SI:DKEY-61P9.11"/>
    <property type="match status" value="1"/>
</dbReference>
<keyword evidence="2" id="KW-0597">Phosphoprotein</keyword>
<name>A0ABZ0Y3K5_9BURK</name>
<dbReference type="PANTHER" id="PTHR43775">
    <property type="entry name" value="FATTY ACID SYNTHASE"/>
    <property type="match status" value="1"/>
</dbReference>
<evidence type="ECO:0000313" key="4">
    <source>
        <dbReference type="EMBL" id="WQH06629.1"/>
    </source>
</evidence>
<keyword evidence="4" id="KW-0808">Transferase</keyword>
<dbReference type="RefSeq" id="WP_019920634.1">
    <property type="nucleotide sequence ID" value="NZ_CP140152.1"/>
</dbReference>
<evidence type="ECO:0000256" key="2">
    <source>
        <dbReference type="ARBA" id="ARBA00022553"/>
    </source>
</evidence>
<gene>
    <name evidence="4" type="ORF">SR858_09990</name>
</gene>
<reference evidence="4 5" key="1">
    <citation type="submission" date="2023-11" db="EMBL/GenBank/DDBJ databases">
        <title>MicrobeMod: A computational toolkit for identifying prokaryotic methylation and restriction-modification with nanopore sequencing.</title>
        <authorList>
            <person name="Crits-Christoph A."/>
            <person name="Kang S.C."/>
            <person name="Lee H."/>
            <person name="Ostrov N."/>
        </authorList>
    </citation>
    <scope>NUCLEOTIDE SEQUENCE [LARGE SCALE GENOMIC DNA]</scope>
    <source>
        <strain evidence="4 5">ATCC 25935</strain>
    </source>
</reference>
<evidence type="ECO:0000259" key="3">
    <source>
        <dbReference type="SMART" id="SM00827"/>
    </source>
</evidence>
<evidence type="ECO:0000256" key="1">
    <source>
        <dbReference type="ARBA" id="ARBA00022450"/>
    </source>
</evidence>
<evidence type="ECO:0000313" key="5">
    <source>
        <dbReference type="Proteomes" id="UP001326110"/>
    </source>
</evidence>
<keyword evidence="5" id="KW-1185">Reference proteome</keyword>
<dbReference type="GeneID" id="43162499"/>
<keyword evidence="1" id="KW-0596">Phosphopantetheine</keyword>
<dbReference type="Pfam" id="PF00698">
    <property type="entry name" value="Acyl_transf_1"/>
    <property type="match status" value="1"/>
</dbReference>
<feature type="domain" description="Malonyl-CoA:ACP transacylase (MAT)" evidence="3">
    <location>
        <begin position="17"/>
        <end position="291"/>
    </location>
</feature>
<organism evidence="4 5">
    <name type="scientific">Duganella zoogloeoides</name>
    <dbReference type="NCBI Taxonomy" id="75659"/>
    <lineage>
        <taxon>Bacteria</taxon>
        <taxon>Pseudomonadati</taxon>
        <taxon>Pseudomonadota</taxon>
        <taxon>Betaproteobacteria</taxon>
        <taxon>Burkholderiales</taxon>
        <taxon>Oxalobacteraceae</taxon>
        <taxon>Telluria group</taxon>
        <taxon>Duganella</taxon>
    </lineage>
</organism>
<dbReference type="SMART" id="SM00827">
    <property type="entry name" value="PKS_AT"/>
    <property type="match status" value="1"/>
</dbReference>
<dbReference type="GO" id="GO:0016746">
    <property type="term" value="F:acyltransferase activity"/>
    <property type="evidence" value="ECO:0007669"/>
    <property type="project" value="UniProtKB-KW"/>
</dbReference>
<dbReference type="Gene3D" id="3.40.366.10">
    <property type="entry name" value="Malonyl-Coenzyme A Acyl Carrier Protein, domain 2"/>
    <property type="match status" value="1"/>
</dbReference>
<dbReference type="EMBL" id="CP140152">
    <property type="protein sequence ID" value="WQH06629.1"/>
    <property type="molecule type" value="Genomic_DNA"/>
</dbReference>
<keyword evidence="4" id="KW-0012">Acyltransferase</keyword>